<dbReference type="FunFam" id="1.10.510.10:FF:000060">
    <property type="entry name" value="G-type lectin S-receptor-like serine/threonine-protein kinase"/>
    <property type="match status" value="1"/>
</dbReference>
<evidence type="ECO:0000256" key="6">
    <source>
        <dbReference type="ARBA" id="ARBA00022777"/>
    </source>
</evidence>
<keyword evidence="7 12" id="KW-0067">ATP-binding</keyword>
<evidence type="ECO:0000256" key="7">
    <source>
        <dbReference type="ARBA" id="ARBA00022840"/>
    </source>
</evidence>
<dbReference type="InterPro" id="IPR003609">
    <property type="entry name" value="Pan_app"/>
</dbReference>
<evidence type="ECO:0000259" key="14">
    <source>
        <dbReference type="PROSITE" id="PS50011"/>
    </source>
</evidence>
<dbReference type="SMART" id="SM00473">
    <property type="entry name" value="PAN_AP"/>
    <property type="match status" value="1"/>
</dbReference>
<feature type="domain" description="Apple" evidence="16">
    <location>
        <begin position="337"/>
        <end position="419"/>
    </location>
</feature>
<evidence type="ECO:0000256" key="1">
    <source>
        <dbReference type="ARBA" id="ARBA00022471"/>
    </source>
</evidence>
<dbReference type="AlphaFoldDB" id="A0A8S9FFL3"/>
<dbReference type="Pfam" id="PF07714">
    <property type="entry name" value="PK_Tyr_Ser-Thr"/>
    <property type="match status" value="1"/>
</dbReference>
<dbReference type="CDD" id="cd01098">
    <property type="entry name" value="PAN_AP_plant"/>
    <property type="match status" value="1"/>
</dbReference>
<dbReference type="PROSITE" id="PS00108">
    <property type="entry name" value="PROTEIN_KINASE_ST"/>
    <property type="match status" value="1"/>
</dbReference>
<dbReference type="CDD" id="cd00028">
    <property type="entry name" value="B_lectin"/>
    <property type="match status" value="1"/>
</dbReference>
<proteinExistence type="inferred from homology"/>
<dbReference type="Pfam" id="PF00954">
    <property type="entry name" value="S_locus_glycop"/>
    <property type="match status" value="1"/>
</dbReference>
<evidence type="ECO:0000259" key="16">
    <source>
        <dbReference type="PROSITE" id="PS50948"/>
    </source>
</evidence>
<dbReference type="Gene3D" id="3.30.200.20">
    <property type="entry name" value="Phosphorylase Kinase, domain 1"/>
    <property type="match status" value="1"/>
</dbReference>
<dbReference type="PIRSF" id="PIRSF000641">
    <property type="entry name" value="SRK"/>
    <property type="match status" value="1"/>
</dbReference>
<evidence type="ECO:0000313" key="17">
    <source>
        <dbReference type="EMBL" id="KAF2532061.1"/>
    </source>
</evidence>
<dbReference type="SUPFAM" id="SSF56112">
    <property type="entry name" value="Protein kinase-like (PK-like)"/>
    <property type="match status" value="1"/>
</dbReference>
<dbReference type="EMBL" id="QGKY02002305">
    <property type="protein sequence ID" value="KAF2532061.1"/>
    <property type="molecule type" value="Genomic_DNA"/>
</dbReference>
<dbReference type="GO" id="GO:0060320">
    <property type="term" value="P:rejection of self pollen"/>
    <property type="evidence" value="ECO:0007669"/>
    <property type="project" value="UniProtKB-KW"/>
</dbReference>
<keyword evidence="9" id="KW-0325">Glycoprotein</keyword>
<protein>
    <recommendedName>
        <fullName evidence="12">Receptor-like serine/threonine-protein kinase</fullName>
        <ecNumber evidence="12">2.7.11.1</ecNumber>
    </recommendedName>
</protein>
<feature type="chain" id="PRO_5035767571" description="Receptor-like serine/threonine-protein kinase" evidence="13">
    <location>
        <begin position="24"/>
        <end position="860"/>
    </location>
</feature>
<gene>
    <name evidence="17" type="ORF">F2Q70_00033159</name>
</gene>
<name>A0A8S9FFL3_BRACR</name>
<evidence type="ECO:0000256" key="10">
    <source>
        <dbReference type="ARBA" id="ARBA00047899"/>
    </source>
</evidence>
<evidence type="ECO:0000256" key="2">
    <source>
        <dbReference type="ARBA" id="ARBA00022527"/>
    </source>
</evidence>
<evidence type="ECO:0000256" key="3">
    <source>
        <dbReference type="ARBA" id="ARBA00022679"/>
    </source>
</evidence>
<evidence type="ECO:0000256" key="9">
    <source>
        <dbReference type="ARBA" id="ARBA00023180"/>
    </source>
</evidence>
<dbReference type="InterPro" id="IPR008271">
    <property type="entry name" value="Ser/Thr_kinase_AS"/>
</dbReference>
<dbReference type="FunFam" id="3.30.200.20:FF:000195">
    <property type="entry name" value="G-type lectin S-receptor-like serine/threonine-protein kinase"/>
    <property type="match status" value="1"/>
</dbReference>
<keyword evidence="5 12" id="KW-0547">Nucleotide-binding</keyword>
<keyword evidence="1" id="KW-0713">Self-incompatibility</keyword>
<reference evidence="17" key="1">
    <citation type="submission" date="2019-12" db="EMBL/GenBank/DDBJ databases">
        <title>Genome sequencing and annotation of Brassica cretica.</title>
        <authorList>
            <person name="Studholme D.J."/>
            <person name="Sarris P.F."/>
        </authorList>
    </citation>
    <scope>NUCLEOTIDE SEQUENCE</scope>
    <source>
        <strain evidence="17">PFS-102/07</strain>
        <tissue evidence="17">Leaf</tissue>
    </source>
</reference>
<dbReference type="SMART" id="SM00220">
    <property type="entry name" value="S_TKc"/>
    <property type="match status" value="1"/>
</dbReference>
<dbReference type="PROSITE" id="PS50948">
    <property type="entry name" value="PAN"/>
    <property type="match status" value="1"/>
</dbReference>
<dbReference type="InterPro" id="IPR011009">
    <property type="entry name" value="Kinase-like_dom_sf"/>
</dbReference>
<dbReference type="InterPro" id="IPR000858">
    <property type="entry name" value="S_locus_glycoprot_dom"/>
</dbReference>
<dbReference type="EC" id="2.7.11.1" evidence="12"/>
<dbReference type="Pfam" id="PF01453">
    <property type="entry name" value="B_lectin"/>
    <property type="match status" value="1"/>
</dbReference>
<feature type="signal peptide" evidence="13">
    <location>
        <begin position="1"/>
        <end position="23"/>
    </location>
</feature>
<dbReference type="GO" id="GO:0004674">
    <property type="term" value="F:protein serine/threonine kinase activity"/>
    <property type="evidence" value="ECO:0007669"/>
    <property type="project" value="UniProtKB-KW"/>
</dbReference>
<dbReference type="Pfam" id="PF08276">
    <property type="entry name" value="PAN_2"/>
    <property type="match status" value="1"/>
</dbReference>
<dbReference type="SMART" id="SM00108">
    <property type="entry name" value="B_lectin"/>
    <property type="match status" value="1"/>
</dbReference>
<evidence type="ECO:0000256" key="12">
    <source>
        <dbReference type="PIRNR" id="PIRNR000641"/>
    </source>
</evidence>
<dbReference type="PROSITE" id="PS50011">
    <property type="entry name" value="PROTEIN_KINASE_DOM"/>
    <property type="match status" value="1"/>
</dbReference>
<evidence type="ECO:0000256" key="4">
    <source>
        <dbReference type="ARBA" id="ARBA00022729"/>
    </source>
</evidence>
<organism evidence="17">
    <name type="scientific">Brassica cretica</name>
    <name type="common">Mustard</name>
    <dbReference type="NCBI Taxonomy" id="69181"/>
    <lineage>
        <taxon>Eukaryota</taxon>
        <taxon>Viridiplantae</taxon>
        <taxon>Streptophyta</taxon>
        <taxon>Embryophyta</taxon>
        <taxon>Tracheophyta</taxon>
        <taxon>Spermatophyta</taxon>
        <taxon>Magnoliopsida</taxon>
        <taxon>eudicotyledons</taxon>
        <taxon>Gunneridae</taxon>
        <taxon>Pentapetalae</taxon>
        <taxon>rosids</taxon>
        <taxon>malvids</taxon>
        <taxon>Brassicales</taxon>
        <taxon>Brassicaceae</taxon>
        <taxon>Brassiceae</taxon>
        <taxon>Brassica</taxon>
    </lineage>
</organism>
<feature type="domain" description="Protein kinase" evidence="14">
    <location>
        <begin position="542"/>
        <end position="819"/>
    </location>
</feature>
<dbReference type="InterPro" id="IPR024171">
    <property type="entry name" value="SRK-like_kinase"/>
</dbReference>
<keyword evidence="3 12" id="KW-0808">Transferase</keyword>
<comment type="caution">
    <text evidence="17">The sequence shown here is derived from an EMBL/GenBank/DDBJ whole genome shotgun (WGS) entry which is preliminary data.</text>
</comment>
<accession>A0A8S9FFL3</accession>
<dbReference type="FunFam" id="2.90.10.10:FF:000004">
    <property type="entry name" value="G-type lectin S-receptor-like serine/threonine-protein kinase"/>
    <property type="match status" value="1"/>
</dbReference>
<dbReference type="InterPro" id="IPR036426">
    <property type="entry name" value="Bulb-type_lectin_dom_sf"/>
</dbReference>
<dbReference type="InterPro" id="IPR000719">
    <property type="entry name" value="Prot_kinase_dom"/>
</dbReference>
<keyword evidence="2 12" id="KW-0723">Serine/threonine-protein kinase</keyword>
<feature type="domain" description="Bulb-type lectin" evidence="15">
    <location>
        <begin position="24"/>
        <end position="147"/>
    </location>
</feature>
<dbReference type="InterPro" id="IPR001480">
    <property type="entry name" value="Bulb-type_lectin_dom"/>
</dbReference>
<dbReference type="GO" id="GO:0005524">
    <property type="term" value="F:ATP binding"/>
    <property type="evidence" value="ECO:0007669"/>
    <property type="project" value="UniProtKB-KW"/>
</dbReference>
<dbReference type="PROSITE" id="PS50927">
    <property type="entry name" value="BULB_LECTIN"/>
    <property type="match status" value="1"/>
</dbReference>
<evidence type="ECO:0000256" key="8">
    <source>
        <dbReference type="ARBA" id="ARBA00023157"/>
    </source>
</evidence>
<comment type="catalytic activity">
    <reaction evidence="11 12">
        <text>L-seryl-[protein] + ATP = O-phospho-L-seryl-[protein] + ADP + H(+)</text>
        <dbReference type="Rhea" id="RHEA:17989"/>
        <dbReference type="Rhea" id="RHEA-COMP:9863"/>
        <dbReference type="Rhea" id="RHEA-COMP:11604"/>
        <dbReference type="ChEBI" id="CHEBI:15378"/>
        <dbReference type="ChEBI" id="CHEBI:29999"/>
        <dbReference type="ChEBI" id="CHEBI:30616"/>
        <dbReference type="ChEBI" id="CHEBI:83421"/>
        <dbReference type="ChEBI" id="CHEBI:456216"/>
        <dbReference type="EC" id="2.7.11.1"/>
    </reaction>
</comment>
<dbReference type="SUPFAM" id="SSF51110">
    <property type="entry name" value="alpha-D-mannose-specific plant lectins"/>
    <property type="match status" value="1"/>
</dbReference>
<keyword evidence="8" id="KW-1015">Disulfide bond</keyword>
<dbReference type="Gene3D" id="1.10.510.10">
    <property type="entry name" value="Transferase(Phosphotransferase) domain 1"/>
    <property type="match status" value="1"/>
</dbReference>
<dbReference type="PANTHER" id="PTHR32444:SF98">
    <property type="entry name" value="RECEPTOR-LIKE SERINE_THREONINE-PROTEIN KINASE"/>
    <property type="match status" value="1"/>
</dbReference>
<evidence type="ECO:0000259" key="15">
    <source>
        <dbReference type="PROSITE" id="PS50927"/>
    </source>
</evidence>
<evidence type="ECO:0000256" key="11">
    <source>
        <dbReference type="ARBA" id="ARBA00048679"/>
    </source>
</evidence>
<dbReference type="Gene3D" id="2.90.10.10">
    <property type="entry name" value="Bulb-type lectin domain"/>
    <property type="match status" value="1"/>
</dbReference>
<comment type="catalytic activity">
    <reaction evidence="10 12">
        <text>L-threonyl-[protein] + ATP = O-phospho-L-threonyl-[protein] + ADP + H(+)</text>
        <dbReference type="Rhea" id="RHEA:46608"/>
        <dbReference type="Rhea" id="RHEA-COMP:11060"/>
        <dbReference type="Rhea" id="RHEA-COMP:11605"/>
        <dbReference type="ChEBI" id="CHEBI:15378"/>
        <dbReference type="ChEBI" id="CHEBI:30013"/>
        <dbReference type="ChEBI" id="CHEBI:30616"/>
        <dbReference type="ChEBI" id="CHEBI:61977"/>
        <dbReference type="ChEBI" id="CHEBI:456216"/>
        <dbReference type="EC" id="2.7.11.1"/>
    </reaction>
</comment>
<evidence type="ECO:0000256" key="13">
    <source>
        <dbReference type="SAM" id="SignalP"/>
    </source>
</evidence>
<evidence type="ECO:0000256" key="5">
    <source>
        <dbReference type="ARBA" id="ARBA00022741"/>
    </source>
</evidence>
<dbReference type="InterPro" id="IPR001245">
    <property type="entry name" value="Ser-Thr/Tyr_kinase_cat_dom"/>
</dbReference>
<comment type="similarity">
    <text evidence="12">Belongs to the protein kinase superfamily. Ser/Thr protein kinase family.</text>
</comment>
<keyword evidence="4 13" id="KW-0732">Signal</keyword>
<dbReference type="CDD" id="cd14066">
    <property type="entry name" value="STKc_IRAK"/>
    <property type="match status" value="1"/>
</dbReference>
<keyword evidence="6 12" id="KW-0418">Kinase</keyword>
<sequence length="860" mass="98300">MEAINVLHLLLISLFFAFLFAQATDIITPNQTLKDGDTIVSKDGSFELGFFSPGGSRNRYLGIWYKKVSLQTVVWVANRDSPLYDLSGALKVNGNGSLSLFSGMNSLIWSSFSLKKIDARYPIVQILDTGNLVVRSSGNDQDYIWQSLDYPGDTFLPGMKYGIDFLTGFNRFLTSWKSPDDPSTGNYTNKLDPNGVPQFFLKRNSVDVFRAGPWNGLRFTGMPNLKPNPIYRYEFVLTEDEAYYTYRLENPSVITRMQLNPSGALQRYTWVDSHWNFYLSAQMDSCDLYKLCGSYGSCNINDSPACRCLKGFVPYSPKAYSDGDWSKGCVRRVKLSCGQGEEDFLKISKLKLPDTRASWYDKSMDLNECKRECLRNCSCSAYSPFDIRDGGRGCIIWFGDLLDIREYDENGQDLFVRLATSEIEKYNIYDVKGKKRMMLIIVLSTSAYSPFDIRDGGRGCIIWFGDLLDIREYDENGQDLFVRLATSEIGLTVCNLRKRKKLTTIDTLQRDLDLVSSRRQEEEDHELPFLDLEVISEATCGFSDENKLGQGGFGPVYKGTLSTGEEIAVKRLSRTSRQGIEEFKNEIKLIAKLQHRNLVKILGYCVEEDERMLIYEYQRNKSLDSFIFDKERRKELDWRKRLEIIKGIARGLMYLHQDSRLRIIHRDLKASNVLLDSDMNPKISDFGLARTLGGDETEANTTRVVGTYGYMSPEYQIDGYFSLKSDVFSFGVLVLEIVSGRRNHGFCNHEHRLNLLGHAWRQYREEKASELIDEAFKESCTDISEVLRAIHIGLLCVQQDPIDRPNMSMVVLMLSSEMLLLDPKEPGFYNERNLLFSDTTSINIDVPSNNLQTMSVMEPR</sequence>
<dbReference type="PANTHER" id="PTHR32444">
    <property type="entry name" value="BULB-TYPE LECTIN DOMAIN-CONTAINING PROTEIN"/>
    <property type="match status" value="1"/>
</dbReference>